<dbReference type="EMBL" id="JAPHEH010000001">
    <property type="protein sequence ID" value="MDG4474706.1"/>
    <property type="molecule type" value="Genomic_DNA"/>
</dbReference>
<evidence type="ECO:0000313" key="1">
    <source>
        <dbReference type="EMBL" id="MDG4474706.1"/>
    </source>
</evidence>
<dbReference type="RefSeq" id="WP_307631687.1">
    <property type="nucleotide sequence ID" value="NZ_JAPHEH010000001.1"/>
</dbReference>
<accession>A0A9X4MC19</accession>
<sequence length="238" mass="27381">MPIDDYHGETFVAFVDISGFKALMKNREDAYKALSRFYQIGYDVLGSETNRINPNRVDGIFISDCGVLFSRCNGQDIENPRNQVIALGHLLEIIESISKRMIADNFMLTASISFGQFDYHERANFVGIEKNLMLGNAYLEAYLDNEVGKPKLEPGQCRIVNHNQDNNLFTLVEASDAPPFNRVVKNQRDSKHLYFYWMVPSENEIDNFTQNYKDAYNQKYSGMLKALRMFANNNDVIR</sequence>
<reference evidence="1" key="1">
    <citation type="journal article" date="2022" name="bioRxiv">
        <title>Thiovibrio frasassiensisgen. nov., sp. nov., an autotrophic, elemental sulfur disproportionating bacterium isolated from sulfidic karst sediment, and proposal of Thiovibrionaceae fam. nov.</title>
        <authorList>
            <person name="Aronson H."/>
            <person name="Thomas C."/>
            <person name="Bhattacharyya M."/>
            <person name="Eckstein S."/>
            <person name="Jensen S."/>
            <person name="Barco R."/>
            <person name="Macalady J."/>
            <person name="Amend J."/>
        </authorList>
    </citation>
    <scope>NUCLEOTIDE SEQUENCE</scope>
    <source>
        <strain evidence="1">RS19-109</strain>
    </source>
</reference>
<reference evidence="1" key="2">
    <citation type="submission" date="2022-10" db="EMBL/GenBank/DDBJ databases">
        <authorList>
            <person name="Aronson H.S."/>
        </authorList>
    </citation>
    <scope>NUCLEOTIDE SEQUENCE</scope>
    <source>
        <strain evidence="1">RS19-109</strain>
    </source>
</reference>
<gene>
    <name evidence="1" type="ORF">OLX77_00855</name>
</gene>
<keyword evidence="2" id="KW-1185">Reference proteome</keyword>
<proteinExistence type="predicted"/>
<dbReference type="Proteomes" id="UP001154240">
    <property type="component" value="Unassembled WGS sequence"/>
</dbReference>
<evidence type="ECO:0000313" key="2">
    <source>
        <dbReference type="Proteomes" id="UP001154240"/>
    </source>
</evidence>
<comment type="caution">
    <text evidence="1">The sequence shown here is derived from an EMBL/GenBank/DDBJ whole genome shotgun (WGS) entry which is preliminary data.</text>
</comment>
<name>A0A9X4MC19_9BACT</name>
<protein>
    <submittedName>
        <fullName evidence="1">Uncharacterized protein</fullName>
    </submittedName>
</protein>
<organism evidence="1 2">
    <name type="scientific">Thiovibrio frasassiensis</name>
    <dbReference type="NCBI Taxonomy" id="2984131"/>
    <lineage>
        <taxon>Bacteria</taxon>
        <taxon>Pseudomonadati</taxon>
        <taxon>Thermodesulfobacteriota</taxon>
        <taxon>Desulfobulbia</taxon>
        <taxon>Desulfobulbales</taxon>
        <taxon>Thiovibrionaceae</taxon>
        <taxon>Thiovibrio</taxon>
    </lineage>
</organism>
<dbReference type="AlphaFoldDB" id="A0A9X4MC19"/>